<dbReference type="GO" id="GO:0042626">
    <property type="term" value="F:ATPase-coupled transmembrane transporter activity"/>
    <property type="evidence" value="ECO:0007669"/>
    <property type="project" value="TreeGrafter"/>
</dbReference>
<dbReference type="SUPFAM" id="SSF52540">
    <property type="entry name" value="P-loop containing nucleoside triphosphate hydrolases"/>
    <property type="match status" value="1"/>
</dbReference>
<keyword evidence="5" id="KW-1133">Transmembrane helix</keyword>
<dbReference type="InterPro" id="IPR050352">
    <property type="entry name" value="ABCG_transporters"/>
</dbReference>
<keyword evidence="9" id="KW-1185">Reference proteome</keyword>
<evidence type="ECO:0000256" key="2">
    <source>
        <dbReference type="ARBA" id="ARBA00005814"/>
    </source>
</evidence>
<feature type="domain" description="ABC transporter" evidence="7">
    <location>
        <begin position="58"/>
        <end position="90"/>
    </location>
</feature>
<dbReference type="GO" id="GO:0016887">
    <property type="term" value="F:ATP hydrolysis activity"/>
    <property type="evidence" value="ECO:0007669"/>
    <property type="project" value="InterPro"/>
</dbReference>
<dbReference type="PANTHER" id="PTHR48041:SF6">
    <property type="entry name" value="PROTEIN WHITE-LIKE PROTEIN"/>
    <property type="match status" value="1"/>
</dbReference>
<evidence type="ECO:0000256" key="1">
    <source>
        <dbReference type="ARBA" id="ARBA00004141"/>
    </source>
</evidence>
<gene>
    <name evidence="8" type="ORF">GWI33_007321</name>
</gene>
<proteinExistence type="inferred from homology"/>
<dbReference type="Pfam" id="PF00005">
    <property type="entry name" value="ABC_tran"/>
    <property type="match status" value="1"/>
</dbReference>
<evidence type="ECO:0000259" key="7">
    <source>
        <dbReference type="Pfam" id="PF00005"/>
    </source>
</evidence>
<dbReference type="PANTHER" id="PTHR48041">
    <property type="entry name" value="ABC TRANSPORTER G FAMILY MEMBER 28"/>
    <property type="match status" value="1"/>
</dbReference>
<comment type="caution">
    <text evidence="8">The sequence shown here is derived from an EMBL/GenBank/DDBJ whole genome shotgun (WGS) entry which is preliminary data.</text>
</comment>
<keyword evidence="3" id="KW-0813">Transport</keyword>
<comment type="similarity">
    <text evidence="2">Belongs to the ABC transporter superfamily. ABCG family. Eye pigment precursor importer (TC 3.A.1.204) subfamily.</text>
</comment>
<name>A0A834IJ15_RHYFE</name>
<evidence type="ECO:0000256" key="6">
    <source>
        <dbReference type="ARBA" id="ARBA00023136"/>
    </source>
</evidence>
<protein>
    <recommendedName>
        <fullName evidence="7">ABC transporter domain-containing protein</fullName>
    </recommendedName>
</protein>
<dbReference type="OrthoDB" id="66620at2759"/>
<reference evidence="8" key="1">
    <citation type="submission" date="2020-08" db="EMBL/GenBank/DDBJ databases">
        <title>Genome sequencing and assembly of the red palm weevil Rhynchophorus ferrugineus.</title>
        <authorList>
            <person name="Dias G.B."/>
            <person name="Bergman C.M."/>
            <person name="Manee M."/>
        </authorList>
    </citation>
    <scope>NUCLEOTIDE SEQUENCE</scope>
    <source>
        <strain evidence="8">AA-2017</strain>
        <tissue evidence="8">Whole larva</tissue>
    </source>
</reference>
<evidence type="ECO:0000313" key="8">
    <source>
        <dbReference type="EMBL" id="KAF7279378.1"/>
    </source>
</evidence>
<dbReference type="InterPro" id="IPR027417">
    <property type="entry name" value="P-loop_NTPase"/>
</dbReference>
<accession>A0A834IJ15</accession>
<dbReference type="Gene3D" id="3.40.50.300">
    <property type="entry name" value="P-loop containing nucleotide triphosphate hydrolases"/>
    <property type="match status" value="1"/>
</dbReference>
<comment type="subcellular location">
    <subcellularLocation>
        <location evidence="1">Membrane</location>
        <topology evidence="1">Multi-pass membrane protein</topology>
    </subcellularLocation>
</comment>
<dbReference type="Proteomes" id="UP000625711">
    <property type="component" value="Unassembled WGS sequence"/>
</dbReference>
<dbReference type="AlphaFoldDB" id="A0A834IJ15"/>
<dbReference type="GO" id="GO:0005886">
    <property type="term" value="C:plasma membrane"/>
    <property type="evidence" value="ECO:0007669"/>
    <property type="project" value="TreeGrafter"/>
</dbReference>
<evidence type="ECO:0000256" key="3">
    <source>
        <dbReference type="ARBA" id="ARBA00022448"/>
    </source>
</evidence>
<evidence type="ECO:0000256" key="4">
    <source>
        <dbReference type="ARBA" id="ARBA00022692"/>
    </source>
</evidence>
<evidence type="ECO:0000256" key="5">
    <source>
        <dbReference type="ARBA" id="ARBA00022989"/>
    </source>
</evidence>
<keyword evidence="6" id="KW-0472">Membrane</keyword>
<keyword evidence="4" id="KW-0812">Transmembrane</keyword>
<dbReference type="InterPro" id="IPR003439">
    <property type="entry name" value="ABC_transporter-like_ATP-bd"/>
</dbReference>
<evidence type="ECO:0000313" key="9">
    <source>
        <dbReference type="Proteomes" id="UP000625711"/>
    </source>
</evidence>
<dbReference type="EMBL" id="JAACXV010000365">
    <property type="protein sequence ID" value="KAF7279378.1"/>
    <property type="molecule type" value="Genomic_DNA"/>
</dbReference>
<dbReference type="GO" id="GO:0005524">
    <property type="term" value="F:ATP binding"/>
    <property type="evidence" value="ECO:0007669"/>
    <property type="project" value="InterPro"/>
</dbReference>
<sequence length="92" mass="10016">METKNLAINNNWPADVKVQIQPAQPKKLTHLPQRPKVNLSFSNLSYTVKQGKQDKVILKNVSGTLRSGELTAIMGPSGAGKSSLLNILTGYK</sequence>
<organism evidence="8 9">
    <name type="scientific">Rhynchophorus ferrugineus</name>
    <name type="common">Red palm weevil</name>
    <name type="synonym">Curculio ferrugineus</name>
    <dbReference type="NCBI Taxonomy" id="354439"/>
    <lineage>
        <taxon>Eukaryota</taxon>
        <taxon>Metazoa</taxon>
        <taxon>Ecdysozoa</taxon>
        <taxon>Arthropoda</taxon>
        <taxon>Hexapoda</taxon>
        <taxon>Insecta</taxon>
        <taxon>Pterygota</taxon>
        <taxon>Neoptera</taxon>
        <taxon>Endopterygota</taxon>
        <taxon>Coleoptera</taxon>
        <taxon>Polyphaga</taxon>
        <taxon>Cucujiformia</taxon>
        <taxon>Curculionidae</taxon>
        <taxon>Dryophthorinae</taxon>
        <taxon>Rhynchophorus</taxon>
    </lineage>
</organism>